<dbReference type="InterPro" id="IPR028349">
    <property type="entry name" value="PafC-like"/>
</dbReference>
<protein>
    <submittedName>
        <fullName evidence="4">YafY family transcriptional regulator</fullName>
    </submittedName>
</protein>
<feature type="domain" description="WCX" evidence="3">
    <location>
        <begin position="220"/>
        <end position="293"/>
    </location>
</feature>
<evidence type="ECO:0000313" key="4">
    <source>
        <dbReference type="EMBL" id="MBU3876395.1"/>
    </source>
</evidence>
<dbReference type="PROSITE" id="PS52050">
    <property type="entry name" value="WYL"/>
    <property type="match status" value="1"/>
</dbReference>
<dbReference type="Pfam" id="PF25583">
    <property type="entry name" value="WCX"/>
    <property type="match status" value="1"/>
</dbReference>
<organism evidence="4 5">
    <name type="scientific">Faecalicatena faecalis</name>
    <dbReference type="NCBI Taxonomy" id="2726362"/>
    <lineage>
        <taxon>Bacteria</taxon>
        <taxon>Bacillati</taxon>
        <taxon>Bacillota</taxon>
        <taxon>Clostridia</taxon>
        <taxon>Lachnospirales</taxon>
        <taxon>Lachnospiraceae</taxon>
        <taxon>Faecalicatena</taxon>
    </lineage>
</organism>
<dbReference type="Pfam" id="PF13280">
    <property type="entry name" value="WYL"/>
    <property type="match status" value="1"/>
</dbReference>
<name>A0ABS6D471_9FIRM</name>
<gene>
    <name evidence="4" type="ORF">HGO97_011290</name>
</gene>
<evidence type="ECO:0000313" key="5">
    <source>
        <dbReference type="Proteomes" id="UP000723714"/>
    </source>
</evidence>
<reference evidence="4 5" key="1">
    <citation type="submission" date="2021-06" db="EMBL/GenBank/DDBJ databases">
        <title>Faecalicatena sp. nov. isolated from porcine feces.</title>
        <authorList>
            <person name="Oh B.S."/>
            <person name="Lee J.H."/>
        </authorList>
    </citation>
    <scope>NUCLEOTIDE SEQUENCE [LARGE SCALE GENOMIC DNA]</scope>
    <source>
        <strain evidence="4 5">AGMB00832</strain>
    </source>
</reference>
<dbReference type="EMBL" id="JABACJ020000009">
    <property type="protein sequence ID" value="MBU3876395.1"/>
    <property type="molecule type" value="Genomic_DNA"/>
</dbReference>
<sequence>MNESRLFKMVYYLLEKGRATAPELSEKFEISIRTIYRDIDVISSAGIPIYATQGKNGGIFIDDGFTMDKSFFTEEEREHILNALQGIIATNGKNADELLTKLGALFQIKSTNWIEVDFSDWVQNKPTQDIFNLIKNAIFGKNVISMKYYGGNGKITERRVKPLKLIFKSKSWYLYGFCLMRNDYRFFKLTRIKTLEILTETFPPIPIPSNIESQIKIEKTVNTKLKFDKHAAFRIYDEFTDQVTEDEQGNLYVQVDLPDNDILYSYIFSFAEHVEILEPQSLRERINAKIEEMQKKYRT</sequence>
<dbReference type="InterPro" id="IPR051534">
    <property type="entry name" value="CBASS_pafABC_assoc_protein"/>
</dbReference>
<evidence type="ECO:0000259" key="3">
    <source>
        <dbReference type="Pfam" id="PF25583"/>
    </source>
</evidence>
<evidence type="ECO:0000259" key="2">
    <source>
        <dbReference type="Pfam" id="PF13280"/>
    </source>
</evidence>
<dbReference type="Pfam" id="PF08279">
    <property type="entry name" value="HTH_11"/>
    <property type="match status" value="1"/>
</dbReference>
<dbReference type="InterPro" id="IPR013196">
    <property type="entry name" value="HTH_11"/>
</dbReference>
<evidence type="ECO:0000259" key="1">
    <source>
        <dbReference type="Pfam" id="PF08279"/>
    </source>
</evidence>
<proteinExistence type="predicted"/>
<dbReference type="PANTHER" id="PTHR34580">
    <property type="match status" value="1"/>
</dbReference>
<comment type="caution">
    <text evidence="4">The sequence shown here is derived from an EMBL/GenBank/DDBJ whole genome shotgun (WGS) entry which is preliminary data.</text>
</comment>
<dbReference type="InterPro" id="IPR026881">
    <property type="entry name" value="WYL_dom"/>
</dbReference>
<keyword evidence="5" id="KW-1185">Reference proteome</keyword>
<dbReference type="Proteomes" id="UP000723714">
    <property type="component" value="Unassembled WGS sequence"/>
</dbReference>
<feature type="domain" description="Helix-turn-helix type 11" evidence="1">
    <location>
        <begin position="5"/>
        <end position="58"/>
    </location>
</feature>
<feature type="domain" description="WYL" evidence="2">
    <location>
        <begin position="130"/>
        <end position="197"/>
    </location>
</feature>
<dbReference type="PIRSF" id="PIRSF016838">
    <property type="entry name" value="PafC"/>
    <property type="match status" value="1"/>
</dbReference>
<dbReference type="InterPro" id="IPR057727">
    <property type="entry name" value="WCX_dom"/>
</dbReference>
<accession>A0ABS6D471</accession>
<dbReference type="PANTHER" id="PTHR34580:SF1">
    <property type="entry name" value="PROTEIN PAFC"/>
    <property type="match status" value="1"/>
</dbReference>